<feature type="domain" description="TIR" evidence="2">
    <location>
        <begin position="1"/>
        <end position="133"/>
    </location>
</feature>
<feature type="coiled-coil region" evidence="1">
    <location>
        <begin position="172"/>
        <end position="213"/>
    </location>
</feature>
<dbReference type="RefSeq" id="WP_181917745.1">
    <property type="nucleotide sequence ID" value="NZ_QRDZ01000013.1"/>
</dbReference>
<sequence>MKIFISHSSLDNRLVNPLMDLIQTQFGLTRSNFFNTSDEELQAGGQWIEEIKQGMHDSSLVLPVITPNYLESAFCLCELGATWVKSADLIPIIVPPLDYKALNATPFRSVYQTVSLDSEEGLTRLYDAITKRGIGQGNVTRFLSRAKQFSERDLAPFIKEMEQREVVTPALVKNLKADVARYKEAFESSESEMDQLREENKKLRLMKDAKEVKQMDYERMDEWDEFMAAAEEAKSILNSLPRYAVSVLYQNYKSNHEGFFPESDDFSKLTDMESEGMVIYDSGWKPDYGHPKIKKADAALDKLKAVCGNYPHLEERFHEEYPDCRFGLRYSNFWEAIFKISIYKTN</sequence>
<protein>
    <submittedName>
        <fullName evidence="3">TIR domain-containing protein</fullName>
    </submittedName>
</protein>
<proteinExistence type="predicted"/>
<gene>
    <name evidence="3" type="ORF">DFP98_11389</name>
</gene>
<dbReference type="SUPFAM" id="SSF52200">
    <property type="entry name" value="Toll/Interleukin receptor TIR domain"/>
    <property type="match status" value="1"/>
</dbReference>
<name>A0A3D9JQF8_9BACL</name>
<keyword evidence="1" id="KW-0175">Coiled coil</keyword>
<dbReference type="Gene3D" id="3.40.50.10140">
    <property type="entry name" value="Toll/interleukin-1 receptor homology (TIR) domain"/>
    <property type="match status" value="1"/>
</dbReference>
<keyword evidence="4" id="KW-1185">Reference proteome</keyword>
<organism evidence="3 4">
    <name type="scientific">Cohnella phaseoli</name>
    <dbReference type="NCBI Taxonomy" id="456490"/>
    <lineage>
        <taxon>Bacteria</taxon>
        <taxon>Bacillati</taxon>
        <taxon>Bacillota</taxon>
        <taxon>Bacilli</taxon>
        <taxon>Bacillales</taxon>
        <taxon>Paenibacillaceae</taxon>
        <taxon>Cohnella</taxon>
    </lineage>
</organism>
<dbReference type="AlphaFoldDB" id="A0A3D9JQF8"/>
<accession>A0A3D9JQF8</accession>
<dbReference type="Pfam" id="PF13676">
    <property type="entry name" value="TIR_2"/>
    <property type="match status" value="1"/>
</dbReference>
<dbReference type="InterPro" id="IPR035897">
    <property type="entry name" value="Toll_tir_struct_dom_sf"/>
</dbReference>
<evidence type="ECO:0000313" key="4">
    <source>
        <dbReference type="Proteomes" id="UP000256977"/>
    </source>
</evidence>
<dbReference type="Proteomes" id="UP000256977">
    <property type="component" value="Unassembled WGS sequence"/>
</dbReference>
<evidence type="ECO:0000256" key="1">
    <source>
        <dbReference type="SAM" id="Coils"/>
    </source>
</evidence>
<comment type="caution">
    <text evidence="3">The sequence shown here is derived from an EMBL/GenBank/DDBJ whole genome shotgun (WGS) entry which is preliminary data.</text>
</comment>
<dbReference type="EMBL" id="QRDZ01000013">
    <property type="protein sequence ID" value="RED76029.1"/>
    <property type="molecule type" value="Genomic_DNA"/>
</dbReference>
<evidence type="ECO:0000259" key="2">
    <source>
        <dbReference type="PROSITE" id="PS50104"/>
    </source>
</evidence>
<dbReference type="InterPro" id="IPR000157">
    <property type="entry name" value="TIR_dom"/>
</dbReference>
<dbReference type="GO" id="GO:0007165">
    <property type="term" value="P:signal transduction"/>
    <property type="evidence" value="ECO:0007669"/>
    <property type="project" value="InterPro"/>
</dbReference>
<dbReference type="PROSITE" id="PS50104">
    <property type="entry name" value="TIR"/>
    <property type="match status" value="1"/>
</dbReference>
<evidence type="ECO:0000313" key="3">
    <source>
        <dbReference type="EMBL" id="RED76029.1"/>
    </source>
</evidence>
<reference evidence="3 4" key="1">
    <citation type="submission" date="2018-07" db="EMBL/GenBank/DDBJ databases">
        <title>Genomic Encyclopedia of Type Strains, Phase III (KMG-III): the genomes of soil and plant-associated and newly described type strains.</title>
        <authorList>
            <person name="Whitman W."/>
        </authorList>
    </citation>
    <scope>NUCLEOTIDE SEQUENCE [LARGE SCALE GENOMIC DNA]</scope>
    <source>
        <strain evidence="3 4">CECT 7287</strain>
    </source>
</reference>